<evidence type="ECO:0000313" key="4">
    <source>
        <dbReference type="Proteomes" id="UP000092445"/>
    </source>
</evidence>
<feature type="compositionally biased region" description="Polar residues" evidence="1">
    <location>
        <begin position="123"/>
        <end position="140"/>
    </location>
</feature>
<name>A0A1A9Z909_GLOPL</name>
<reference evidence="4" key="1">
    <citation type="submission" date="2014-03" db="EMBL/GenBank/DDBJ databases">
        <authorList>
            <person name="Aksoy S."/>
            <person name="Warren W."/>
            <person name="Wilson R.K."/>
        </authorList>
    </citation>
    <scope>NUCLEOTIDE SEQUENCE [LARGE SCALE GENOMIC DNA]</scope>
    <source>
        <strain evidence="4">IAEA</strain>
    </source>
</reference>
<keyword evidence="2" id="KW-1133">Transmembrane helix</keyword>
<protein>
    <submittedName>
        <fullName evidence="3">Uncharacterized protein</fullName>
    </submittedName>
</protein>
<sequence length="150" mass="16833">MANKTYRRAFGELPSILYTSFSNHMTPEFGELNDSVLLLLDDHHHSHYSIFEYHDTTTILIMIVAWLLLILGLTLCCCSQCIHGTLSGLNGPISNELTDNNSSNSNSSSNRNISITIPEYDQKQPQQQCDTSEKINQNSYEIRPSSPAPI</sequence>
<organism evidence="3 4">
    <name type="scientific">Glossina pallidipes</name>
    <name type="common">Tsetse fly</name>
    <dbReference type="NCBI Taxonomy" id="7398"/>
    <lineage>
        <taxon>Eukaryota</taxon>
        <taxon>Metazoa</taxon>
        <taxon>Ecdysozoa</taxon>
        <taxon>Arthropoda</taxon>
        <taxon>Hexapoda</taxon>
        <taxon>Insecta</taxon>
        <taxon>Pterygota</taxon>
        <taxon>Neoptera</taxon>
        <taxon>Endopterygota</taxon>
        <taxon>Diptera</taxon>
        <taxon>Brachycera</taxon>
        <taxon>Muscomorpha</taxon>
        <taxon>Hippoboscoidea</taxon>
        <taxon>Glossinidae</taxon>
        <taxon>Glossina</taxon>
    </lineage>
</organism>
<dbReference type="VEuPathDB" id="VectorBase:GPAI007471"/>
<keyword evidence="2" id="KW-0812">Transmembrane</keyword>
<reference evidence="3" key="2">
    <citation type="submission" date="2020-05" db="UniProtKB">
        <authorList>
            <consortium name="EnsemblMetazoa"/>
        </authorList>
    </citation>
    <scope>IDENTIFICATION</scope>
    <source>
        <strain evidence="3">IAEA</strain>
    </source>
</reference>
<evidence type="ECO:0000313" key="3">
    <source>
        <dbReference type="EnsemblMetazoa" id="GPAI007471-PA"/>
    </source>
</evidence>
<dbReference type="EnsemblMetazoa" id="GPAI007471-RA">
    <property type="protein sequence ID" value="GPAI007471-PA"/>
    <property type="gene ID" value="GPAI007471"/>
</dbReference>
<keyword evidence="4" id="KW-1185">Reference proteome</keyword>
<proteinExistence type="predicted"/>
<feature type="transmembrane region" description="Helical" evidence="2">
    <location>
        <begin position="57"/>
        <end position="75"/>
    </location>
</feature>
<accession>A0A1A9Z909</accession>
<feature type="region of interest" description="Disordered" evidence="1">
    <location>
        <begin position="120"/>
        <end position="150"/>
    </location>
</feature>
<evidence type="ECO:0000256" key="2">
    <source>
        <dbReference type="SAM" id="Phobius"/>
    </source>
</evidence>
<keyword evidence="2" id="KW-0472">Membrane</keyword>
<dbReference type="Proteomes" id="UP000092445">
    <property type="component" value="Unassembled WGS sequence"/>
</dbReference>
<evidence type="ECO:0000256" key="1">
    <source>
        <dbReference type="SAM" id="MobiDB-lite"/>
    </source>
</evidence>
<dbReference type="AlphaFoldDB" id="A0A1A9Z909"/>